<sequence>MSFLDHIRHANNADLSRYLPYRAEHRTLGWIRRDRLDLLQGWPDAFLIRESEVQLPDCGGFEGRSAALAQATGQLEAMGEIPGWREELYPVTDRFSNPALAAVERAACPFLGIRSWGVHMTGFVKRPDGLYLWIARRSANKPNYPGMLDNMVAGGQPLGLSPLENMIKECEEEASIPDDLAKQIRPTGLLAYCHEVDTGLKPDQMFCFDLELPEDFTPVNMDGEVAEFMLMPAPEVMSIVRESAAFKYNCNLCLIDFFIRHGLITPETEPDYAEICLGLAGLAHQIG</sequence>
<dbReference type="Pfam" id="PF15916">
    <property type="entry name" value="DUF4743"/>
    <property type="match status" value="1"/>
</dbReference>
<protein>
    <submittedName>
        <fullName evidence="2">Uncharacterized protein DUF4743</fullName>
    </submittedName>
</protein>
<dbReference type="OrthoDB" id="8438812at2"/>
<dbReference type="InterPro" id="IPR000086">
    <property type="entry name" value="NUDIX_hydrolase_dom"/>
</dbReference>
<reference evidence="2 3" key="1">
    <citation type="submission" date="2018-07" db="EMBL/GenBank/DDBJ databases">
        <title>Genomic Encyclopedia of Type Strains, Phase III (KMG-III): the genomes of soil and plant-associated and newly described type strains.</title>
        <authorList>
            <person name="Whitman W."/>
        </authorList>
    </citation>
    <scope>NUCLEOTIDE SEQUENCE [LARGE SCALE GENOMIC DNA]</scope>
    <source>
        <strain evidence="2 3">CECT 8488</strain>
    </source>
</reference>
<dbReference type="InterPro" id="IPR015797">
    <property type="entry name" value="NUDIX_hydrolase-like_dom_sf"/>
</dbReference>
<name>A0A3D9H6G1_9PROT</name>
<dbReference type="FunFam" id="3.90.79.10:FF:000019">
    <property type="entry name" value="Thiamin pyrophosphokinase, putative"/>
    <property type="match status" value="1"/>
</dbReference>
<evidence type="ECO:0000313" key="2">
    <source>
        <dbReference type="EMBL" id="RED45088.1"/>
    </source>
</evidence>
<dbReference type="SUPFAM" id="SSF55811">
    <property type="entry name" value="Nudix"/>
    <property type="match status" value="1"/>
</dbReference>
<dbReference type="GO" id="GO:0044715">
    <property type="term" value="F:8-oxo-dGDP phosphatase activity"/>
    <property type="evidence" value="ECO:0007669"/>
    <property type="project" value="TreeGrafter"/>
</dbReference>
<feature type="domain" description="Nudix hydrolase" evidence="1">
    <location>
        <begin position="115"/>
        <end position="256"/>
    </location>
</feature>
<dbReference type="AlphaFoldDB" id="A0A3D9H6G1"/>
<dbReference type="CDD" id="cd03676">
    <property type="entry name" value="NUDIX_Tnr3_like"/>
    <property type="match status" value="1"/>
</dbReference>
<dbReference type="EMBL" id="QRDW01000012">
    <property type="protein sequence ID" value="RED45088.1"/>
    <property type="molecule type" value="Genomic_DNA"/>
</dbReference>
<keyword evidence="3" id="KW-1185">Reference proteome</keyword>
<organism evidence="2 3">
    <name type="scientific">Aestuariispira insulae</name>
    <dbReference type="NCBI Taxonomy" id="1461337"/>
    <lineage>
        <taxon>Bacteria</taxon>
        <taxon>Pseudomonadati</taxon>
        <taxon>Pseudomonadota</taxon>
        <taxon>Alphaproteobacteria</taxon>
        <taxon>Rhodospirillales</taxon>
        <taxon>Kiloniellaceae</taxon>
        <taxon>Aestuariispira</taxon>
    </lineage>
</organism>
<evidence type="ECO:0000313" key="3">
    <source>
        <dbReference type="Proteomes" id="UP000256845"/>
    </source>
</evidence>
<evidence type="ECO:0000259" key="1">
    <source>
        <dbReference type="PROSITE" id="PS51462"/>
    </source>
</evidence>
<dbReference type="PROSITE" id="PS51462">
    <property type="entry name" value="NUDIX"/>
    <property type="match status" value="1"/>
</dbReference>
<dbReference type="Proteomes" id="UP000256845">
    <property type="component" value="Unassembled WGS sequence"/>
</dbReference>
<dbReference type="PANTHER" id="PTHR13622">
    <property type="entry name" value="THIAMIN PYROPHOSPHOKINASE"/>
    <property type="match status" value="1"/>
</dbReference>
<proteinExistence type="predicted"/>
<accession>A0A3D9H6G1</accession>
<dbReference type="InterPro" id="IPR031804">
    <property type="entry name" value="DUF4743"/>
</dbReference>
<dbReference type="Gene3D" id="3.90.79.10">
    <property type="entry name" value="Nucleoside Triphosphate Pyrophosphohydrolase"/>
    <property type="match status" value="1"/>
</dbReference>
<comment type="caution">
    <text evidence="2">The sequence shown here is derived from an EMBL/GenBank/DDBJ whole genome shotgun (WGS) entry which is preliminary data.</text>
</comment>
<gene>
    <name evidence="2" type="ORF">DFP90_11281</name>
</gene>
<dbReference type="PANTHER" id="PTHR13622:SF8">
    <property type="entry name" value="THIAMIN PYROPHOSPHOKINASE 1"/>
    <property type="match status" value="1"/>
</dbReference>
<dbReference type="RefSeq" id="WP_115938638.1">
    <property type="nucleotide sequence ID" value="NZ_QRDW01000012.1"/>
</dbReference>